<dbReference type="CDD" id="cd07377">
    <property type="entry name" value="WHTH_GntR"/>
    <property type="match status" value="1"/>
</dbReference>
<sequence length="358" mass="40779">MHIRIDRESSVPAYMQVYNELRNRIISGAFVHGAKLPSKRELARDCLVSLPTIEHAYQLLCDEGFCEMRLRSGCYVKYAVESFFPVSATEETIFQIDRDHILHNDNIPFSSVAAMLRKVILDYGERILMKSPKGGCSQLRDAICRYLSRCRNINVSREQVIIGSGAEYLYGICIQMLGRGKTIALESPSYEKIEAVYKANGAVCDMLEMDGEGIRTDELSRTSAEILHVTPFNSFPSGVTASAKRRQVYLEWAYQRNAVIIEDDYDSEYTLNGTAPQTLFAQSENDHVIYINTFSKTIAPSLRVAYMLLPEKLLPLYEQTVGFYSCTVPMLEQFFLAEWLDSGEFERTINRVRNTKKI</sequence>
<evidence type="ECO:0000259" key="6">
    <source>
        <dbReference type="PROSITE" id="PS50949"/>
    </source>
</evidence>
<dbReference type="SMART" id="SM00345">
    <property type="entry name" value="HTH_GNTR"/>
    <property type="match status" value="1"/>
</dbReference>
<dbReference type="InterPro" id="IPR036390">
    <property type="entry name" value="WH_DNA-bd_sf"/>
</dbReference>
<proteinExistence type="inferred from homology"/>
<comment type="similarity">
    <text evidence="1">In the C-terminal section; belongs to the class-I pyridoxal-phosphate-dependent aminotransferase family.</text>
</comment>
<reference evidence="7 8" key="1">
    <citation type="submission" date="2011-02" db="EMBL/GenBank/DDBJ databases">
        <authorList>
            <person name="Nelson K.E."/>
            <person name="Sutton G."/>
            <person name="Torralba M."/>
            <person name="Durkin S."/>
            <person name="Harkins D."/>
            <person name="Montgomery R."/>
            <person name="Ziemer C."/>
            <person name="Klaassens E."/>
            <person name="Ocuiv P."/>
            <person name="Morrison M."/>
        </authorList>
    </citation>
    <scope>NUCLEOTIDE SEQUENCE [LARGE SCALE GENOMIC DNA]</scope>
    <source>
        <strain evidence="7 8">8</strain>
    </source>
</reference>
<evidence type="ECO:0000313" key="8">
    <source>
        <dbReference type="Proteomes" id="UP000004259"/>
    </source>
</evidence>
<evidence type="ECO:0000256" key="1">
    <source>
        <dbReference type="ARBA" id="ARBA00005384"/>
    </source>
</evidence>
<keyword evidence="3" id="KW-0805">Transcription regulation</keyword>
<dbReference type="InterPro" id="IPR004839">
    <property type="entry name" value="Aminotransferase_I/II_large"/>
</dbReference>
<dbReference type="CDD" id="cd00609">
    <property type="entry name" value="AAT_like"/>
    <property type="match status" value="1"/>
</dbReference>
<dbReference type="InterPro" id="IPR051446">
    <property type="entry name" value="HTH_trans_reg/aminotransferase"/>
</dbReference>
<dbReference type="SUPFAM" id="SSF53383">
    <property type="entry name" value="PLP-dependent transferases"/>
    <property type="match status" value="1"/>
</dbReference>
<dbReference type="Proteomes" id="UP000004259">
    <property type="component" value="Unassembled WGS sequence"/>
</dbReference>
<dbReference type="Gene3D" id="3.40.640.10">
    <property type="entry name" value="Type I PLP-dependent aspartate aminotransferase-like (Major domain)"/>
    <property type="match status" value="1"/>
</dbReference>
<keyword evidence="4" id="KW-0238">DNA-binding</keyword>
<dbReference type="AlphaFoldDB" id="E9SAC0"/>
<gene>
    <name evidence="7" type="ORF">CUS_4511</name>
</gene>
<dbReference type="GO" id="GO:0003677">
    <property type="term" value="F:DNA binding"/>
    <property type="evidence" value="ECO:0007669"/>
    <property type="project" value="UniProtKB-KW"/>
</dbReference>
<dbReference type="Pfam" id="PF00392">
    <property type="entry name" value="GntR"/>
    <property type="match status" value="1"/>
</dbReference>
<dbReference type="GO" id="GO:0003700">
    <property type="term" value="F:DNA-binding transcription factor activity"/>
    <property type="evidence" value="ECO:0007669"/>
    <property type="project" value="InterPro"/>
</dbReference>
<dbReference type="InterPro" id="IPR015421">
    <property type="entry name" value="PyrdxlP-dep_Trfase_major"/>
</dbReference>
<dbReference type="STRING" id="246199.CUS_4511"/>
<comment type="caution">
    <text evidence="7">The sequence shown here is derived from an EMBL/GenBank/DDBJ whole genome shotgun (WGS) entry which is preliminary data.</text>
</comment>
<keyword evidence="8" id="KW-1185">Reference proteome</keyword>
<dbReference type="EMBL" id="ADKM02000053">
    <property type="protein sequence ID" value="EGC03773.1"/>
    <property type="molecule type" value="Genomic_DNA"/>
</dbReference>
<name>E9SAC0_RUMAL</name>
<dbReference type="OrthoDB" id="9808770at2"/>
<evidence type="ECO:0000256" key="3">
    <source>
        <dbReference type="ARBA" id="ARBA00023015"/>
    </source>
</evidence>
<protein>
    <submittedName>
        <fullName evidence="7">Transcriptional regulator, GntR family</fullName>
    </submittedName>
</protein>
<evidence type="ECO:0000256" key="4">
    <source>
        <dbReference type="ARBA" id="ARBA00023125"/>
    </source>
</evidence>
<dbReference type="InterPro" id="IPR036388">
    <property type="entry name" value="WH-like_DNA-bd_sf"/>
</dbReference>
<organism evidence="7 8">
    <name type="scientific">Ruminococcus albus 8</name>
    <dbReference type="NCBI Taxonomy" id="246199"/>
    <lineage>
        <taxon>Bacteria</taxon>
        <taxon>Bacillati</taxon>
        <taxon>Bacillota</taxon>
        <taxon>Clostridia</taxon>
        <taxon>Eubacteriales</taxon>
        <taxon>Oscillospiraceae</taxon>
        <taxon>Ruminococcus</taxon>
    </lineage>
</organism>
<dbReference type="Pfam" id="PF00155">
    <property type="entry name" value="Aminotran_1_2"/>
    <property type="match status" value="1"/>
</dbReference>
<dbReference type="InterPro" id="IPR000524">
    <property type="entry name" value="Tscrpt_reg_HTH_GntR"/>
</dbReference>
<dbReference type="Gene3D" id="1.10.10.10">
    <property type="entry name" value="Winged helix-like DNA-binding domain superfamily/Winged helix DNA-binding domain"/>
    <property type="match status" value="1"/>
</dbReference>
<keyword evidence="2" id="KW-0663">Pyridoxal phosphate</keyword>
<accession>E9SAC0</accession>
<evidence type="ECO:0000256" key="2">
    <source>
        <dbReference type="ARBA" id="ARBA00022898"/>
    </source>
</evidence>
<dbReference type="InterPro" id="IPR015424">
    <property type="entry name" value="PyrdxlP-dep_Trfase"/>
</dbReference>
<dbReference type="PANTHER" id="PTHR46577">
    <property type="entry name" value="HTH-TYPE TRANSCRIPTIONAL REGULATORY PROTEIN GABR"/>
    <property type="match status" value="1"/>
</dbReference>
<dbReference type="PANTHER" id="PTHR46577:SF1">
    <property type="entry name" value="HTH-TYPE TRANSCRIPTIONAL REGULATORY PROTEIN GABR"/>
    <property type="match status" value="1"/>
</dbReference>
<dbReference type="SUPFAM" id="SSF46785">
    <property type="entry name" value="Winged helix' DNA-binding domain"/>
    <property type="match status" value="1"/>
</dbReference>
<dbReference type="eggNOG" id="COG1167">
    <property type="taxonomic scope" value="Bacteria"/>
</dbReference>
<evidence type="ECO:0000313" key="7">
    <source>
        <dbReference type="EMBL" id="EGC03773.1"/>
    </source>
</evidence>
<keyword evidence="5" id="KW-0804">Transcription</keyword>
<evidence type="ECO:0000256" key="5">
    <source>
        <dbReference type="ARBA" id="ARBA00023163"/>
    </source>
</evidence>
<dbReference type="RefSeq" id="WP_002848058.1">
    <property type="nucleotide sequence ID" value="NZ_ADKM02000053.1"/>
</dbReference>
<dbReference type="GO" id="GO:0030170">
    <property type="term" value="F:pyridoxal phosphate binding"/>
    <property type="evidence" value="ECO:0007669"/>
    <property type="project" value="InterPro"/>
</dbReference>
<feature type="domain" description="HTH gntR-type" evidence="6">
    <location>
        <begin position="11"/>
        <end position="79"/>
    </location>
</feature>
<dbReference type="PROSITE" id="PS50949">
    <property type="entry name" value="HTH_GNTR"/>
    <property type="match status" value="1"/>
</dbReference>